<dbReference type="InterPro" id="IPR035815">
    <property type="entry name" value="NTR_complement_C3"/>
</dbReference>
<dbReference type="InterPro" id="IPR008993">
    <property type="entry name" value="TIMP-like_OB-fold"/>
</dbReference>
<dbReference type="Gene3D" id="2.60.40.10">
    <property type="entry name" value="Immunoglobulins"/>
    <property type="match status" value="1"/>
</dbReference>
<dbReference type="SUPFAM" id="SSF48239">
    <property type="entry name" value="Terpenoid cyclases/Protein prenyltransferases"/>
    <property type="match status" value="1"/>
</dbReference>
<dbReference type="PROSITE" id="PS00477">
    <property type="entry name" value="ALPHA_2_MACROGLOBULIN"/>
    <property type="match status" value="1"/>
</dbReference>
<dbReference type="SUPFAM" id="SSF47686">
    <property type="entry name" value="Anaphylotoxins (complement system)"/>
    <property type="match status" value="1"/>
</dbReference>
<dbReference type="Pfam" id="PF21308">
    <property type="entry name" value="C3_CUB2"/>
    <property type="match status" value="1"/>
</dbReference>
<dbReference type="SMART" id="SM01419">
    <property type="entry name" value="Thiol-ester_cl"/>
    <property type="match status" value="1"/>
</dbReference>
<dbReference type="Gene3D" id="2.60.40.690">
    <property type="entry name" value="Alpha-macroglobulin, receptor-binding domain"/>
    <property type="match status" value="1"/>
</dbReference>
<dbReference type="InterPro" id="IPR019742">
    <property type="entry name" value="MacrogloblnA2_CS"/>
</dbReference>
<keyword evidence="3" id="KW-0882">Thioester bond</keyword>
<dbReference type="Gene3D" id="1.50.10.20">
    <property type="match status" value="1"/>
</dbReference>
<keyword evidence="2" id="KW-0964">Secreted</keyword>
<dbReference type="Gene3D" id="2.60.120.1540">
    <property type="match status" value="1"/>
</dbReference>
<dbReference type="GO" id="GO:0005615">
    <property type="term" value="C:extracellular space"/>
    <property type="evidence" value="ECO:0007669"/>
    <property type="project" value="InterPro"/>
</dbReference>
<dbReference type="Pfam" id="PF01759">
    <property type="entry name" value="NTR"/>
    <property type="match status" value="1"/>
</dbReference>
<dbReference type="InterPro" id="IPR047565">
    <property type="entry name" value="Alpha-macroglob_thiol-ester_cl"/>
</dbReference>
<dbReference type="Pfam" id="PF01821">
    <property type="entry name" value="ANATO"/>
    <property type="match status" value="1"/>
</dbReference>
<dbReference type="Gene3D" id="2.40.50.120">
    <property type="match status" value="1"/>
</dbReference>
<dbReference type="InterPro" id="IPR011626">
    <property type="entry name" value="Alpha-macroglobulin_TED"/>
</dbReference>
<keyword evidence="7" id="KW-1185">Reference proteome</keyword>
<dbReference type="Pfam" id="PF21406">
    <property type="entry name" value="C3_CUB1"/>
    <property type="match status" value="1"/>
</dbReference>
<dbReference type="Gene3D" id="1.20.91.20">
    <property type="entry name" value="Anaphylotoxins (complement system)"/>
    <property type="match status" value="1"/>
</dbReference>
<dbReference type="SUPFAM" id="SSF49410">
    <property type="entry name" value="Alpha-macroglobulin receptor domain"/>
    <property type="match status" value="1"/>
</dbReference>
<comment type="subcellular location">
    <subcellularLocation>
        <location evidence="1">Secreted</location>
    </subcellularLocation>
</comment>
<dbReference type="FunFam" id="2.40.50.120:FF:000013">
    <property type="entry name" value="Complement C3"/>
    <property type="match status" value="1"/>
</dbReference>
<evidence type="ECO:0000256" key="1">
    <source>
        <dbReference type="ARBA" id="ARBA00004613"/>
    </source>
</evidence>
<dbReference type="InterPro" id="IPR048848">
    <property type="entry name" value="C3_CUB2"/>
</dbReference>
<dbReference type="CDD" id="cd02896">
    <property type="entry name" value="complement_C3_C4_C5"/>
    <property type="match status" value="1"/>
</dbReference>
<dbReference type="CDD" id="cd03583">
    <property type="entry name" value="NTR_complement_C3"/>
    <property type="match status" value="1"/>
</dbReference>
<protein>
    <recommendedName>
        <fullName evidence="5">NTR domain-containing protein</fullName>
    </recommendedName>
</protein>
<sequence>MSRVPGDAVCQLGPSVPSAAEYTDKAQRKCCEDGMKDNPMGHSCERRATYIQDGETCEETLTEPPNDLGISGKTLPIYLKDSITTWEVLAVSLSPTKGLCVADPYEITVMKEFFIDLRLPYSVVRNEQVEIRAVLYNYWTHEITVRVELVHNPAICSASTSKTRYQQILKLKPQSSWAVPFVIVPLQLGQHDVEVKAAVRGSFVADGVKKKLKVVPEGIRLEKTVKIVELDPKTKGINGVQEERVRAANLSDIVPNTESETKVSIQGNPVSILVEKAIDGDKLKHLIVTPAGCGEQNMIGMTPTVIATHYLDSTQQWESFGIDRRAEAINLIKKGYTQQLAFRKPDNSYAAFKDRPSSTWLTAYVAKVFSLAITLVDIEPEVVCGAVKWLILEKQKPDGIFQEDAPGGYQGAEPEVSLTAFVLIALQESREICKDRVNSLERSITKAAQYLTKRYQSLARPYTVALTSYALALTGHLKSEKVLMKFSKGGKSWEERNARTYNMEGTSYALLALLQMEKAELTGPVARWLAQQNYFGGGYGSTQATMLVFQALAQYQLASPRQLELNLDVSLLLPRRAKPVTYRIENRNALVARSAETKLNEDFTVKAEGTGKGTMTVVTVYNAKVPEKDNKHLDNVDATMSILDISHKAEECFAFKAHQRFRVGLIQPAAVTVYSYYKIDDRCTRFYHPDKDGGQLSKICYGDICRCAEENCFVRHKDDVAVTVNQRIERACEAGVDYVYKVKLVATEQSPSHDNYIMTVLSVIKTGTDEDPAGGNRTFVSHRQCRDALQLRLGQEYLVWGLASDMWVTNGRFSYLVGKDTWLELWPSEDACQEPDLMSLCQDLLDFAEAMTMFGCPS</sequence>
<evidence type="ECO:0000259" key="5">
    <source>
        <dbReference type="PROSITE" id="PS50189"/>
    </source>
</evidence>
<dbReference type="STRING" id="8932.A0A2I0LIT5"/>
<dbReference type="PANTHER" id="PTHR11412">
    <property type="entry name" value="MACROGLOBULIN / COMPLEMENT"/>
    <property type="match status" value="1"/>
</dbReference>
<dbReference type="InterPro" id="IPR009048">
    <property type="entry name" value="A-macroglobulin_rcpt-bd"/>
</dbReference>
<keyword evidence="4" id="KW-1015">Disulfide bond</keyword>
<evidence type="ECO:0000256" key="3">
    <source>
        <dbReference type="ARBA" id="ARBA00022966"/>
    </source>
</evidence>
<gene>
    <name evidence="6" type="ORF">A306_00000114</name>
</gene>
<dbReference type="SMART" id="SM01361">
    <property type="entry name" value="A2M_recep"/>
    <property type="match status" value="1"/>
</dbReference>
<dbReference type="FunFam" id="1.50.10.20:FF:000008">
    <property type="entry name" value="Complement C3"/>
    <property type="match status" value="1"/>
</dbReference>
<dbReference type="PANTHER" id="PTHR11412:SF81">
    <property type="entry name" value="COMPLEMENT C3"/>
    <property type="match status" value="1"/>
</dbReference>
<dbReference type="InterPro" id="IPR008930">
    <property type="entry name" value="Terpenoid_cyclase/PrenylTrfase"/>
</dbReference>
<dbReference type="SMART" id="SM01360">
    <property type="entry name" value="A2M"/>
    <property type="match status" value="1"/>
</dbReference>
<dbReference type="AlphaFoldDB" id="A0A2I0LIT5"/>
<dbReference type="InterPro" id="IPR049466">
    <property type="entry name" value="C3_CUB1"/>
</dbReference>
<comment type="caution">
    <text evidence="6">The sequence shown here is derived from an EMBL/GenBank/DDBJ whole genome shotgun (WGS) entry which is preliminary data.</text>
</comment>
<dbReference type="InterPro" id="IPR050473">
    <property type="entry name" value="A2M/Complement_sys"/>
</dbReference>
<dbReference type="SUPFAM" id="SSF50242">
    <property type="entry name" value="TIMP-like"/>
    <property type="match status" value="1"/>
</dbReference>
<dbReference type="Proteomes" id="UP000053872">
    <property type="component" value="Unassembled WGS sequence"/>
</dbReference>
<dbReference type="InterPro" id="IPR036595">
    <property type="entry name" value="A-macroglobulin_rcpt-bd_sf"/>
</dbReference>
<evidence type="ECO:0000313" key="6">
    <source>
        <dbReference type="EMBL" id="PKK17355.1"/>
    </source>
</evidence>
<dbReference type="SMART" id="SM00643">
    <property type="entry name" value="C345C"/>
    <property type="match status" value="1"/>
</dbReference>
<evidence type="ECO:0000313" key="7">
    <source>
        <dbReference type="Proteomes" id="UP000053872"/>
    </source>
</evidence>
<dbReference type="InterPro" id="IPR018933">
    <property type="entry name" value="Netrin_module_non-TIMP"/>
</dbReference>
<dbReference type="SMART" id="SM00104">
    <property type="entry name" value="ANATO"/>
    <property type="match status" value="1"/>
</dbReference>
<dbReference type="FunFam" id="2.60.40.10:FF:000155">
    <property type="entry name" value="complement C3 isoform X1"/>
    <property type="match status" value="1"/>
</dbReference>
<accession>A0A2I0LIT5</accession>
<dbReference type="PROSITE" id="PS50189">
    <property type="entry name" value="NTR"/>
    <property type="match status" value="1"/>
</dbReference>
<reference evidence="6 7" key="1">
    <citation type="journal article" date="2013" name="Science">
        <title>Genomic diversity and evolution of the head crest in the rock pigeon.</title>
        <authorList>
            <person name="Shapiro M.D."/>
            <person name="Kronenberg Z."/>
            <person name="Li C."/>
            <person name="Domyan E.T."/>
            <person name="Pan H."/>
            <person name="Campbell M."/>
            <person name="Tan H."/>
            <person name="Huff C.D."/>
            <person name="Hu H."/>
            <person name="Vickrey A.I."/>
            <person name="Nielsen S.C."/>
            <person name="Stringham S.A."/>
            <person name="Hu H."/>
            <person name="Willerslev E."/>
            <person name="Gilbert M.T."/>
            <person name="Yandell M."/>
            <person name="Zhang G."/>
            <person name="Wang J."/>
        </authorList>
    </citation>
    <scope>NUCLEOTIDE SEQUENCE [LARGE SCALE GENOMIC DNA]</scope>
    <source>
        <tissue evidence="6">Blood</tissue>
    </source>
</reference>
<feature type="domain" description="NTR" evidence="5">
    <location>
        <begin position="712"/>
        <end position="856"/>
    </location>
</feature>
<dbReference type="Pfam" id="PF07677">
    <property type="entry name" value="A2M_recep"/>
    <property type="match status" value="1"/>
</dbReference>
<dbReference type="EMBL" id="AKCR02000339">
    <property type="protein sequence ID" value="PKK17355.1"/>
    <property type="molecule type" value="Genomic_DNA"/>
</dbReference>
<dbReference type="CDD" id="cd00017">
    <property type="entry name" value="ANATO"/>
    <property type="match status" value="1"/>
</dbReference>
<name>A0A2I0LIT5_COLLI</name>
<evidence type="ECO:0000256" key="2">
    <source>
        <dbReference type="ARBA" id="ARBA00022525"/>
    </source>
</evidence>
<dbReference type="InterPro" id="IPR001134">
    <property type="entry name" value="Netrin_domain"/>
</dbReference>
<dbReference type="InterPro" id="IPR013783">
    <property type="entry name" value="Ig-like_fold"/>
</dbReference>
<dbReference type="InterPro" id="IPR000020">
    <property type="entry name" value="Anaphylatoxin/fibulin"/>
</dbReference>
<dbReference type="Pfam" id="PF07678">
    <property type="entry name" value="TED_complement"/>
    <property type="match status" value="1"/>
</dbReference>
<dbReference type="Gene3D" id="2.20.210.20">
    <property type="match status" value="1"/>
</dbReference>
<dbReference type="InterPro" id="IPR001599">
    <property type="entry name" value="Macroglobln_a2"/>
</dbReference>
<dbReference type="Pfam" id="PF00207">
    <property type="entry name" value="A2M"/>
    <property type="match status" value="1"/>
</dbReference>
<organism evidence="6 7">
    <name type="scientific">Columba livia</name>
    <name type="common">Rock dove</name>
    <dbReference type="NCBI Taxonomy" id="8932"/>
    <lineage>
        <taxon>Eukaryota</taxon>
        <taxon>Metazoa</taxon>
        <taxon>Chordata</taxon>
        <taxon>Craniata</taxon>
        <taxon>Vertebrata</taxon>
        <taxon>Euteleostomi</taxon>
        <taxon>Archelosauria</taxon>
        <taxon>Archosauria</taxon>
        <taxon>Dinosauria</taxon>
        <taxon>Saurischia</taxon>
        <taxon>Theropoda</taxon>
        <taxon>Coelurosauria</taxon>
        <taxon>Aves</taxon>
        <taxon>Neognathae</taxon>
        <taxon>Neoaves</taxon>
        <taxon>Columbimorphae</taxon>
        <taxon>Columbiformes</taxon>
        <taxon>Columbidae</taxon>
        <taxon>Columba</taxon>
    </lineage>
</organism>
<dbReference type="Gene3D" id="2.20.130.20">
    <property type="match status" value="1"/>
</dbReference>
<dbReference type="GO" id="GO:0004866">
    <property type="term" value="F:endopeptidase inhibitor activity"/>
    <property type="evidence" value="ECO:0007669"/>
    <property type="project" value="InterPro"/>
</dbReference>
<proteinExistence type="predicted"/>
<dbReference type="InterPro" id="IPR018081">
    <property type="entry name" value="Anaphylatoxin_comp_syst"/>
</dbReference>
<evidence type="ECO:0000256" key="4">
    <source>
        <dbReference type="ARBA" id="ARBA00023157"/>
    </source>
</evidence>
<dbReference type="InParanoid" id="A0A2I0LIT5"/>